<feature type="transmembrane region" description="Helical" evidence="1">
    <location>
        <begin position="171"/>
        <end position="189"/>
    </location>
</feature>
<keyword evidence="1" id="KW-0472">Membrane</keyword>
<feature type="transmembrane region" description="Helical" evidence="1">
    <location>
        <begin position="45"/>
        <end position="64"/>
    </location>
</feature>
<accession>A0A1V2A5D9</accession>
<evidence type="ECO:0000256" key="1">
    <source>
        <dbReference type="SAM" id="Phobius"/>
    </source>
</evidence>
<keyword evidence="1" id="KW-0812">Transmembrane</keyword>
<gene>
    <name evidence="2" type="ORF">BTO28_14195</name>
</gene>
<protein>
    <submittedName>
        <fullName evidence="2">Uncharacterized protein</fullName>
    </submittedName>
</protein>
<proteinExistence type="predicted"/>
<dbReference type="Proteomes" id="UP000188613">
    <property type="component" value="Unassembled WGS sequence"/>
</dbReference>
<comment type="caution">
    <text evidence="2">The sequence shown here is derived from an EMBL/GenBank/DDBJ whole genome shotgun (WGS) entry which is preliminary data.</text>
</comment>
<keyword evidence="1" id="KW-1133">Transmembrane helix</keyword>
<dbReference type="AlphaFoldDB" id="A0A1V2A5D9"/>
<keyword evidence="3" id="KW-1185">Reference proteome</keyword>
<feature type="transmembrane region" description="Helical" evidence="1">
    <location>
        <begin position="232"/>
        <end position="257"/>
    </location>
</feature>
<feature type="transmembrane region" description="Helical" evidence="1">
    <location>
        <begin position="6"/>
        <end position="24"/>
    </location>
</feature>
<dbReference type="OrthoDB" id="258743at2"/>
<dbReference type="EMBL" id="MSFI01000025">
    <property type="protein sequence ID" value="OMP66150.1"/>
    <property type="molecule type" value="Genomic_DNA"/>
</dbReference>
<name>A0A1V2A5D9_9BACI</name>
<evidence type="ECO:0000313" key="2">
    <source>
        <dbReference type="EMBL" id="OMP66150.1"/>
    </source>
</evidence>
<feature type="transmembrane region" description="Helical" evidence="1">
    <location>
        <begin position="201"/>
        <end position="220"/>
    </location>
</feature>
<organism evidence="2 3">
    <name type="scientific">Domibacillus epiphyticus</name>
    <dbReference type="NCBI Taxonomy" id="1714355"/>
    <lineage>
        <taxon>Bacteria</taxon>
        <taxon>Bacillati</taxon>
        <taxon>Bacillota</taxon>
        <taxon>Bacilli</taxon>
        <taxon>Bacillales</taxon>
        <taxon>Bacillaceae</taxon>
        <taxon>Domibacillus</taxon>
    </lineage>
</organism>
<evidence type="ECO:0000313" key="3">
    <source>
        <dbReference type="Proteomes" id="UP000188613"/>
    </source>
</evidence>
<sequence>MSAAFQFITFIGAVFTFGYLLGCLEKISVHLLFRTFGKRGSLFTAWIGTLVHEFGHVFMCVLFRHRIRDVQWFPARSGVNYLGYVKHSYSQRSLYQRMGNFFIGIGPFLSSIGALILLMYFCVPDSYQLFAGYITHHVRPAQLNIEMFTSSLFSAVVLFESLFTIENALNPLFWLFLFLALCISTHIALSKEDIRGAVSGMSALFVFLFCLHAFSSIFNIDIIGTASYYHAYIIAFASSALLFSFITLCICFVLYILKNQFNT</sequence>
<reference evidence="2 3" key="1">
    <citation type="submission" date="2016-12" db="EMBL/GenBank/DDBJ databases">
        <title>Domibacillus sp. SAB 38T whole genome sequencing.</title>
        <authorList>
            <person name="Verma A."/>
            <person name="Ojha A.K."/>
            <person name="Krishnamurthi S."/>
        </authorList>
    </citation>
    <scope>NUCLEOTIDE SEQUENCE [LARGE SCALE GENOMIC DNA]</scope>
    <source>
        <strain evidence="2 3">SAB 38</strain>
    </source>
</reference>
<feature type="transmembrane region" description="Helical" evidence="1">
    <location>
        <begin position="101"/>
        <end position="123"/>
    </location>
</feature>